<protein>
    <submittedName>
        <fullName evidence="1">Uncharacterized protein</fullName>
    </submittedName>
</protein>
<organism evidence="1">
    <name type="scientific">Candidatus Moduliflexus flocculans</name>
    <dbReference type="NCBI Taxonomy" id="1499966"/>
    <lineage>
        <taxon>Bacteria</taxon>
        <taxon>Candidatus Moduliflexota</taxon>
        <taxon>Candidatus Moduliflexia</taxon>
        <taxon>Candidatus Moduliflexales</taxon>
        <taxon>Candidatus Moduliflexaceae</taxon>
    </lineage>
</organism>
<dbReference type="Proteomes" id="UP000030700">
    <property type="component" value="Unassembled WGS sequence"/>
</dbReference>
<dbReference type="STRING" id="1499966.U14_01868"/>
<evidence type="ECO:0000313" key="1">
    <source>
        <dbReference type="EMBL" id="GAK50635.1"/>
    </source>
</evidence>
<dbReference type="HOGENOM" id="CLU_3149840_0_0_0"/>
<name>A0A0S6VT02_9BACT</name>
<dbReference type="EMBL" id="DF820456">
    <property type="protein sequence ID" value="GAK50635.1"/>
    <property type="molecule type" value="Genomic_DNA"/>
</dbReference>
<accession>A0A0S6VT02</accession>
<dbReference type="AlphaFoldDB" id="A0A0S6VT02"/>
<evidence type="ECO:0000313" key="2">
    <source>
        <dbReference type="Proteomes" id="UP000030700"/>
    </source>
</evidence>
<sequence length="48" mass="5791">MRKPYRKTGENVKEIADEFFFLDQFHKICNGWRILLAGIQWTMNLFIA</sequence>
<gene>
    <name evidence="1" type="ORF">U14_01868</name>
</gene>
<keyword evidence="2" id="KW-1185">Reference proteome</keyword>
<proteinExistence type="predicted"/>
<reference evidence="1" key="1">
    <citation type="journal article" date="2015" name="PeerJ">
        <title>First genomic representation of candidate bacterial phylum KSB3 points to enhanced environmental sensing as a trigger of wastewater bulking.</title>
        <authorList>
            <person name="Sekiguchi Y."/>
            <person name="Ohashi A."/>
            <person name="Parks D.H."/>
            <person name="Yamauchi T."/>
            <person name="Tyson G.W."/>
            <person name="Hugenholtz P."/>
        </authorList>
    </citation>
    <scope>NUCLEOTIDE SEQUENCE [LARGE SCALE GENOMIC DNA]</scope>
</reference>